<evidence type="ECO:0000256" key="2">
    <source>
        <dbReference type="ARBA" id="ARBA00022801"/>
    </source>
</evidence>
<dbReference type="SUPFAM" id="SSF52279">
    <property type="entry name" value="Beta-D-glucan exohydrolase, C-terminal domain"/>
    <property type="match status" value="1"/>
</dbReference>
<feature type="domain" description="Fibronectin type III-like" evidence="3">
    <location>
        <begin position="592"/>
        <end position="662"/>
    </location>
</feature>
<dbReference type="Pfam" id="PF00933">
    <property type="entry name" value="Glyco_hydro_3"/>
    <property type="match status" value="1"/>
</dbReference>
<dbReference type="Gene3D" id="2.60.40.10">
    <property type="entry name" value="Immunoglobulins"/>
    <property type="match status" value="1"/>
</dbReference>
<dbReference type="Gene3D" id="3.40.50.1700">
    <property type="entry name" value="Glycoside hydrolase family 3 C-terminal domain"/>
    <property type="match status" value="1"/>
</dbReference>
<dbReference type="PANTHER" id="PTHR42715">
    <property type="entry name" value="BETA-GLUCOSIDASE"/>
    <property type="match status" value="1"/>
</dbReference>
<dbReference type="Pfam" id="PF14310">
    <property type="entry name" value="Fn3-like"/>
    <property type="match status" value="1"/>
</dbReference>
<dbReference type="InterPro" id="IPR036962">
    <property type="entry name" value="Glyco_hydro_3_N_sf"/>
</dbReference>
<dbReference type="GO" id="GO:0016787">
    <property type="term" value="F:hydrolase activity"/>
    <property type="evidence" value="ECO:0007669"/>
    <property type="project" value="UniProtKB-KW"/>
</dbReference>
<evidence type="ECO:0000313" key="4">
    <source>
        <dbReference type="EMBL" id="WPJ98231.1"/>
    </source>
</evidence>
<proteinExistence type="inferred from homology"/>
<comment type="similarity">
    <text evidence="1">Belongs to the glycosyl hydrolase 3 family.</text>
</comment>
<protein>
    <submittedName>
        <fullName evidence="4">Glycoside hydrolase family 3 C-terminal domain-containing protein</fullName>
    </submittedName>
</protein>
<gene>
    <name evidence="4" type="ORF">SH580_00865</name>
</gene>
<dbReference type="InterPro" id="IPR050288">
    <property type="entry name" value="Cellulose_deg_GH3"/>
</dbReference>
<keyword evidence="2 4" id="KW-0378">Hydrolase</keyword>
<dbReference type="SUPFAM" id="SSF51445">
    <property type="entry name" value="(Trans)glycosidases"/>
    <property type="match status" value="1"/>
</dbReference>
<dbReference type="InterPro" id="IPR001764">
    <property type="entry name" value="Glyco_hydro_3_N"/>
</dbReference>
<keyword evidence="5" id="KW-1185">Reference proteome</keyword>
<dbReference type="PRINTS" id="PR00133">
    <property type="entry name" value="GLHYDRLASE3"/>
</dbReference>
<dbReference type="Gene3D" id="3.20.20.300">
    <property type="entry name" value="Glycoside hydrolase, family 3, N-terminal domain"/>
    <property type="match status" value="1"/>
</dbReference>
<organism evidence="4 5">
    <name type="scientific">Coraliomargarita algicola</name>
    <dbReference type="NCBI Taxonomy" id="3092156"/>
    <lineage>
        <taxon>Bacteria</taxon>
        <taxon>Pseudomonadati</taxon>
        <taxon>Verrucomicrobiota</taxon>
        <taxon>Opitutia</taxon>
        <taxon>Puniceicoccales</taxon>
        <taxon>Coraliomargaritaceae</taxon>
        <taxon>Coraliomargarita</taxon>
    </lineage>
</organism>
<dbReference type="InterPro" id="IPR013783">
    <property type="entry name" value="Ig-like_fold"/>
</dbReference>
<sequence length="675" mass="74091">MNEVQRWFLEETRLGIPVDFTNEGIRGLAHPYATNFPSQLGLGAAFDRDLVRRVGEITGQEGRALGYTNIYSPILDVVRDPRWGRTEECYGEEPYLVGELGVQQVLGLQSQGVAATVKHYAAYSTPHGGRDGNARTDPQIPFRDMHEILMEPFRKAFMEAHAMGTMSSYNSYNGEPVTGSSYFLNDLLRGEYGFKGYVVSDSGAVTRLHRQHDVAKDFNAATAMAVNAGLNVRTSFKPMSQYVNALRVGLRRGMIEEAVVDARVRDVLRVKFALGLFDAPYVDPQAAPAIVRTQASQAVALEAARKSIVLLKNDNHTLPLDSKRLKTVLVTGPVADDYRALVNRYGPMKSDLVTPLTGLKAYLKDDAEVLYAKGADFTDARFPESDVFKLNPNAAEKKMLDEAIALAQKSDVIIAVVGDDHSTVGEARSRTTLDLPGHQELLVREMVKTGKPVIVVLMGGRAASINWIDRYVPGILAAWHGGEASGTALAEVLFGDYNPGGKLPITFPRSVGQIPMAVPYRSGAWSGQSKKVDPNGFGSTRAVDPLYSFGYGLSYTQFEYGGVKVEPAKPRIEQSITVSCRVKNVGQRAGDEVVQLYVKDVLASIVPFEQVLRGFERVSLKPGESKTVQFTINPMRDLKMMDINNKWGVEPGDFDVRIGASSTDIKQRAQFTLVN</sequence>
<dbReference type="InterPro" id="IPR017853">
    <property type="entry name" value="GH"/>
</dbReference>
<dbReference type="InterPro" id="IPR036881">
    <property type="entry name" value="Glyco_hydro_3_C_sf"/>
</dbReference>
<dbReference type="InterPro" id="IPR026891">
    <property type="entry name" value="Fn3-like"/>
</dbReference>
<dbReference type="Pfam" id="PF01915">
    <property type="entry name" value="Glyco_hydro_3_C"/>
    <property type="match status" value="1"/>
</dbReference>
<name>A0ABZ0RPS8_9BACT</name>
<evidence type="ECO:0000259" key="3">
    <source>
        <dbReference type="SMART" id="SM01217"/>
    </source>
</evidence>
<reference evidence="4 5" key="1">
    <citation type="submission" date="2023-11" db="EMBL/GenBank/DDBJ databases">
        <title>Coraliomargarita sp. nov., isolated from marine algae.</title>
        <authorList>
            <person name="Lee J.K."/>
            <person name="Baek J.H."/>
            <person name="Kim J.M."/>
            <person name="Choi D.G."/>
            <person name="Jeon C.O."/>
        </authorList>
    </citation>
    <scope>NUCLEOTIDE SEQUENCE [LARGE SCALE GENOMIC DNA]</scope>
    <source>
        <strain evidence="4 5">J2-16</strain>
    </source>
</reference>
<dbReference type="SMART" id="SM01217">
    <property type="entry name" value="Fn3_like"/>
    <property type="match status" value="1"/>
</dbReference>
<accession>A0ABZ0RPS8</accession>
<evidence type="ECO:0000313" key="5">
    <source>
        <dbReference type="Proteomes" id="UP001324993"/>
    </source>
</evidence>
<dbReference type="PANTHER" id="PTHR42715:SF10">
    <property type="entry name" value="BETA-GLUCOSIDASE"/>
    <property type="match status" value="1"/>
</dbReference>
<dbReference type="InterPro" id="IPR002772">
    <property type="entry name" value="Glyco_hydro_3_C"/>
</dbReference>
<evidence type="ECO:0000256" key="1">
    <source>
        <dbReference type="ARBA" id="ARBA00005336"/>
    </source>
</evidence>
<dbReference type="EMBL" id="CP138858">
    <property type="protein sequence ID" value="WPJ98231.1"/>
    <property type="molecule type" value="Genomic_DNA"/>
</dbReference>
<dbReference type="Proteomes" id="UP001324993">
    <property type="component" value="Chromosome"/>
</dbReference>